<dbReference type="Gene3D" id="3.40.1190.10">
    <property type="entry name" value="Mur-like, catalytic domain"/>
    <property type="match status" value="1"/>
</dbReference>
<keyword evidence="13" id="KW-1185">Reference proteome</keyword>
<dbReference type="GO" id="GO:0008764">
    <property type="term" value="F:UDP-N-acetylmuramoylalanine-D-glutamate ligase activity"/>
    <property type="evidence" value="ECO:0007669"/>
    <property type="project" value="UniProtKB-UniRule"/>
</dbReference>
<evidence type="ECO:0000256" key="6">
    <source>
        <dbReference type="ARBA" id="ARBA00022840"/>
    </source>
</evidence>
<keyword evidence="7 8" id="KW-0961">Cell wall biogenesis/degradation</keyword>
<evidence type="ECO:0000256" key="8">
    <source>
        <dbReference type="RuleBase" id="RU003664"/>
    </source>
</evidence>
<dbReference type="FunFam" id="3.90.190.20:FF:000003">
    <property type="entry name" value="UDP-N-acetylmuramoylalanine--D-glutamate ligase"/>
    <property type="match status" value="1"/>
</dbReference>
<evidence type="ECO:0000256" key="2">
    <source>
        <dbReference type="ARBA" id="ARBA00004752"/>
    </source>
</evidence>
<comment type="similarity">
    <text evidence="7">Belongs to the MurCDEF family.</text>
</comment>
<keyword evidence="5 7" id="KW-0547">Nucleotide-binding</keyword>
<keyword evidence="9" id="KW-0812">Transmembrane</keyword>
<dbReference type="EMBL" id="LVIE01000013">
    <property type="protein sequence ID" value="OHT25635.1"/>
    <property type="molecule type" value="Genomic_DNA"/>
</dbReference>
<dbReference type="SUPFAM" id="SSF51984">
    <property type="entry name" value="MurCD N-terminal domain"/>
    <property type="match status" value="1"/>
</dbReference>
<evidence type="ECO:0000313" key="13">
    <source>
        <dbReference type="Proteomes" id="UP000179588"/>
    </source>
</evidence>
<evidence type="ECO:0000256" key="5">
    <source>
        <dbReference type="ARBA" id="ARBA00022741"/>
    </source>
</evidence>
<dbReference type="Proteomes" id="UP000179588">
    <property type="component" value="Unassembled WGS sequence"/>
</dbReference>
<dbReference type="SUPFAM" id="SSF53244">
    <property type="entry name" value="MurD-like peptide ligases, peptide-binding domain"/>
    <property type="match status" value="1"/>
</dbReference>
<keyword evidence="6 7" id="KW-0067">ATP-binding</keyword>
<dbReference type="Pfam" id="PF08245">
    <property type="entry name" value="Mur_ligase_M"/>
    <property type="match status" value="1"/>
</dbReference>
<keyword evidence="9" id="KW-0472">Membrane</keyword>
<evidence type="ECO:0000259" key="11">
    <source>
        <dbReference type="Pfam" id="PF08245"/>
    </source>
</evidence>
<dbReference type="GO" id="GO:0051301">
    <property type="term" value="P:cell division"/>
    <property type="evidence" value="ECO:0007669"/>
    <property type="project" value="UniProtKB-KW"/>
</dbReference>
<feature type="binding site" evidence="7">
    <location>
        <begin position="117"/>
        <end position="123"/>
    </location>
    <ligand>
        <name>ATP</name>
        <dbReference type="ChEBI" id="CHEBI:30616"/>
    </ligand>
</feature>
<dbReference type="Gene3D" id="3.40.50.720">
    <property type="entry name" value="NAD(P)-binding Rossmann-like Domain"/>
    <property type="match status" value="1"/>
</dbReference>
<proteinExistence type="inferred from homology"/>
<keyword evidence="3 7" id="KW-0963">Cytoplasm</keyword>
<name>A0A1S1HTP3_PROST</name>
<evidence type="ECO:0000259" key="10">
    <source>
        <dbReference type="Pfam" id="PF02875"/>
    </source>
</evidence>
<comment type="function">
    <text evidence="7 8">Cell wall formation. Catalyzes the addition of glutamate to the nucleotide precursor UDP-N-acetylmuramoyl-L-alanine (UMA).</text>
</comment>
<dbReference type="SUPFAM" id="SSF53623">
    <property type="entry name" value="MurD-like peptide ligases, catalytic domain"/>
    <property type="match status" value="1"/>
</dbReference>
<sequence length="441" mass="47524">MGHSQGKQYQGKKVTIIGLGLTGLSCVHFFLSQGVIPRVMDTRAVPPGVEQLPENVECHRGGLNNQWLQESDLIVASPGIALATPELQQAANNGIEIVGDIELFCREADAPIIAITGSNGKSTVTSLVGEMATAAAISVGVGGNIGIPALSLLNQGHQLYVLELSSFQLETTSSLQALAATVLNVTEDHMDRYPLGLAQYREAKLRIYHNAQHCVVNAQDPLTLPTEGKSNTWTSFGVDNGDYYFDSLRRTLVAKGQTLLNIDEMHLTGQHNYTNALAALALADIAGVDRDASLRVLKNYAGLVHRFQLVLLNNGVRWINDSKATNVGSTEAALNGLKVDGTLHLLLGGDGKSADFSPLKPYLAQDNVRLYCFGRDGKQLAELEPNKSVLTETMEQSMRYLAPQLKAGDMVLLSPACASIDQFKNFEQRGAIFAELAKELG</sequence>
<comment type="catalytic activity">
    <reaction evidence="7 8">
        <text>UDP-N-acetyl-alpha-D-muramoyl-L-alanine + D-glutamate + ATP = UDP-N-acetyl-alpha-D-muramoyl-L-alanyl-D-glutamate + ADP + phosphate + H(+)</text>
        <dbReference type="Rhea" id="RHEA:16429"/>
        <dbReference type="ChEBI" id="CHEBI:15378"/>
        <dbReference type="ChEBI" id="CHEBI:29986"/>
        <dbReference type="ChEBI" id="CHEBI:30616"/>
        <dbReference type="ChEBI" id="CHEBI:43474"/>
        <dbReference type="ChEBI" id="CHEBI:83898"/>
        <dbReference type="ChEBI" id="CHEBI:83900"/>
        <dbReference type="ChEBI" id="CHEBI:456216"/>
        <dbReference type="EC" id="6.3.2.9"/>
    </reaction>
</comment>
<dbReference type="GO" id="GO:0008360">
    <property type="term" value="P:regulation of cell shape"/>
    <property type="evidence" value="ECO:0007669"/>
    <property type="project" value="UniProtKB-KW"/>
</dbReference>
<dbReference type="InterPro" id="IPR013221">
    <property type="entry name" value="Mur_ligase_cen"/>
</dbReference>
<dbReference type="Gene3D" id="3.90.190.20">
    <property type="entry name" value="Mur ligase, C-terminal domain"/>
    <property type="match status" value="1"/>
</dbReference>
<evidence type="ECO:0000313" key="12">
    <source>
        <dbReference type="EMBL" id="OHT25635.1"/>
    </source>
</evidence>
<comment type="subcellular location">
    <subcellularLocation>
        <location evidence="1 7 8">Cytoplasm</location>
    </subcellularLocation>
</comment>
<dbReference type="PANTHER" id="PTHR43692">
    <property type="entry name" value="UDP-N-ACETYLMURAMOYLALANINE--D-GLUTAMATE LIGASE"/>
    <property type="match status" value="1"/>
</dbReference>
<gene>
    <name evidence="7 12" type="primary">murD</name>
    <name evidence="12" type="ORF">A3Q29_12710</name>
</gene>
<dbReference type="Pfam" id="PF21799">
    <property type="entry name" value="MurD-like_N"/>
    <property type="match status" value="1"/>
</dbReference>
<evidence type="ECO:0000256" key="7">
    <source>
        <dbReference type="HAMAP-Rule" id="MF_00639"/>
    </source>
</evidence>
<dbReference type="GO" id="GO:0071555">
    <property type="term" value="P:cell wall organization"/>
    <property type="evidence" value="ECO:0007669"/>
    <property type="project" value="UniProtKB-KW"/>
</dbReference>
<feature type="transmembrane region" description="Helical" evidence="9">
    <location>
        <begin position="14"/>
        <end position="31"/>
    </location>
</feature>
<comment type="pathway">
    <text evidence="2 7 8">Cell wall biogenesis; peptidoglycan biosynthesis.</text>
</comment>
<dbReference type="GO" id="GO:0009252">
    <property type="term" value="P:peptidoglycan biosynthetic process"/>
    <property type="evidence" value="ECO:0007669"/>
    <property type="project" value="UniProtKB-UniRule"/>
</dbReference>
<organism evidence="12 13">
    <name type="scientific">Providencia stuartii</name>
    <dbReference type="NCBI Taxonomy" id="588"/>
    <lineage>
        <taxon>Bacteria</taxon>
        <taxon>Pseudomonadati</taxon>
        <taxon>Pseudomonadota</taxon>
        <taxon>Gammaproteobacteria</taxon>
        <taxon>Enterobacterales</taxon>
        <taxon>Morganellaceae</taxon>
        <taxon>Providencia</taxon>
    </lineage>
</organism>
<dbReference type="NCBIfam" id="TIGR01087">
    <property type="entry name" value="murD"/>
    <property type="match status" value="1"/>
</dbReference>
<dbReference type="PROSITE" id="PS51257">
    <property type="entry name" value="PROKAR_LIPOPROTEIN"/>
    <property type="match status" value="1"/>
</dbReference>
<dbReference type="InterPro" id="IPR036615">
    <property type="entry name" value="Mur_ligase_C_dom_sf"/>
</dbReference>
<comment type="caution">
    <text evidence="12">The sequence shown here is derived from an EMBL/GenBank/DDBJ whole genome shotgun (WGS) entry which is preliminary data.</text>
</comment>
<keyword evidence="4 7" id="KW-0436">Ligase</keyword>
<feature type="domain" description="Mur ligase central" evidence="11">
    <location>
        <begin position="115"/>
        <end position="283"/>
    </location>
</feature>
<dbReference type="AlphaFoldDB" id="A0A1S1HTP3"/>
<evidence type="ECO:0000256" key="1">
    <source>
        <dbReference type="ARBA" id="ARBA00004496"/>
    </source>
</evidence>
<keyword evidence="7 8" id="KW-0573">Peptidoglycan synthesis</keyword>
<dbReference type="GO" id="GO:0005524">
    <property type="term" value="F:ATP binding"/>
    <property type="evidence" value="ECO:0007669"/>
    <property type="project" value="UniProtKB-UniRule"/>
</dbReference>
<evidence type="ECO:0000256" key="9">
    <source>
        <dbReference type="SAM" id="Phobius"/>
    </source>
</evidence>
<evidence type="ECO:0000256" key="3">
    <source>
        <dbReference type="ARBA" id="ARBA00022490"/>
    </source>
</evidence>
<keyword evidence="7 8" id="KW-0133">Cell shape</keyword>
<accession>A0A1S1HTP3</accession>
<dbReference type="PANTHER" id="PTHR43692:SF1">
    <property type="entry name" value="UDP-N-ACETYLMURAMOYLALANINE--D-GLUTAMATE LIGASE"/>
    <property type="match status" value="1"/>
</dbReference>
<keyword evidence="9" id="KW-1133">Transmembrane helix</keyword>
<dbReference type="GO" id="GO:0005737">
    <property type="term" value="C:cytoplasm"/>
    <property type="evidence" value="ECO:0007669"/>
    <property type="project" value="UniProtKB-SubCell"/>
</dbReference>
<dbReference type="EC" id="6.3.2.9" evidence="7 8"/>
<dbReference type="InterPro" id="IPR036565">
    <property type="entry name" value="Mur-like_cat_sf"/>
</dbReference>
<reference evidence="12 13" key="1">
    <citation type="submission" date="2016-03" db="EMBL/GenBank/DDBJ databases">
        <title>Genome sequence of Providencia stuartii strain, isolated from the salivary glands of larval Lucilia sericata.</title>
        <authorList>
            <person name="Yuan Y."/>
            <person name="Zhang Y."/>
            <person name="Fu S."/>
            <person name="Crippen T.L."/>
            <person name="Visi D."/>
            <person name="Benbow M.E."/>
            <person name="Allen M."/>
            <person name="Tomberlin J.K."/>
            <person name="Sze S.-H."/>
            <person name="Tarone A.M."/>
        </authorList>
    </citation>
    <scope>NUCLEOTIDE SEQUENCE [LARGE SCALE GENOMIC DNA]</scope>
    <source>
        <strain evidence="12 13">Crippen</strain>
    </source>
</reference>
<dbReference type="InterPro" id="IPR005762">
    <property type="entry name" value="MurD"/>
</dbReference>
<dbReference type="InterPro" id="IPR004101">
    <property type="entry name" value="Mur_ligase_C"/>
</dbReference>
<dbReference type="Pfam" id="PF02875">
    <property type="entry name" value="Mur_ligase_C"/>
    <property type="match status" value="1"/>
</dbReference>
<feature type="domain" description="Mur ligase C-terminal" evidence="10">
    <location>
        <begin position="305"/>
        <end position="417"/>
    </location>
</feature>
<evidence type="ECO:0000256" key="4">
    <source>
        <dbReference type="ARBA" id="ARBA00022598"/>
    </source>
</evidence>
<dbReference type="UniPathway" id="UPA00219"/>
<keyword evidence="7 8" id="KW-0131">Cell cycle</keyword>
<protein>
    <recommendedName>
        <fullName evidence="7 8">UDP-N-acetylmuramoylalanine--D-glutamate ligase</fullName>
        <ecNumber evidence="7 8">6.3.2.9</ecNumber>
    </recommendedName>
    <alternativeName>
        <fullName evidence="7">D-glutamic acid-adding enzyme</fullName>
    </alternativeName>
    <alternativeName>
        <fullName evidence="7">UDP-N-acetylmuramoyl-L-alanyl-D-glutamate synthetase</fullName>
    </alternativeName>
</protein>
<keyword evidence="7 8" id="KW-0132">Cell division</keyword>
<dbReference type="HAMAP" id="MF_00639">
    <property type="entry name" value="MurD"/>
    <property type="match status" value="1"/>
</dbReference>